<feature type="region of interest" description="Disordered" evidence="1">
    <location>
        <begin position="30"/>
        <end position="109"/>
    </location>
</feature>
<feature type="region of interest" description="Disordered" evidence="1">
    <location>
        <begin position="121"/>
        <end position="164"/>
    </location>
</feature>
<feature type="region of interest" description="Disordered" evidence="1">
    <location>
        <begin position="193"/>
        <end position="231"/>
    </location>
</feature>
<feature type="compositionally biased region" description="Basic and acidic residues" evidence="1">
    <location>
        <begin position="338"/>
        <end position="347"/>
    </location>
</feature>
<evidence type="ECO:0000256" key="1">
    <source>
        <dbReference type="SAM" id="MobiDB-lite"/>
    </source>
</evidence>
<keyword evidence="3" id="KW-1185">Reference proteome</keyword>
<feature type="compositionally biased region" description="Low complexity" evidence="1">
    <location>
        <begin position="43"/>
        <end position="57"/>
    </location>
</feature>
<feature type="compositionally biased region" description="Polar residues" evidence="1">
    <location>
        <begin position="281"/>
        <end position="291"/>
    </location>
</feature>
<name>A0ABV0N273_9TELE</name>
<evidence type="ECO:0000313" key="3">
    <source>
        <dbReference type="Proteomes" id="UP001476798"/>
    </source>
</evidence>
<accession>A0ABV0N273</accession>
<feature type="compositionally biased region" description="Low complexity" evidence="1">
    <location>
        <begin position="142"/>
        <end position="160"/>
    </location>
</feature>
<proteinExistence type="predicted"/>
<evidence type="ECO:0000313" key="2">
    <source>
        <dbReference type="EMBL" id="MEQ2165472.1"/>
    </source>
</evidence>
<feature type="region of interest" description="Disordered" evidence="1">
    <location>
        <begin position="281"/>
        <end position="368"/>
    </location>
</feature>
<sequence length="368" mass="38790">VEELSAVRQTLQADLEISIRRIVDLQAALEEVESSDDSETESDSVSSVGSVGSKDVGQGIRSHRVGSPYSSQDGRHRAPSSSALSELLDGLRKRRASTEMTDGAGSTVSLPIYQTTGASTLRRRASALSLGPADVQEPRPGPSILKPSSPLLPRSASSRSVNDSEVFAGGAKLSRFNSSSSIASLPSLPRLSSLSSSLAARHPPPSLSIPEEDQDEPLRSATAPIQRSPQPLRRCMLESVINADGGEGSLASEPMVFQNRHLSGGCDDATSDILPAIRRAQSTSSLASSIRGTRRALSVHFGELPPSTRSRKSSETESSSSGGSGGSSQGSGPRRRFERPQGERLEAEGSEGGDVASVMKKYLKKEID</sequence>
<feature type="compositionally biased region" description="Polar residues" evidence="1">
    <location>
        <begin position="98"/>
        <end position="109"/>
    </location>
</feature>
<dbReference type="EMBL" id="JAHRIO010021372">
    <property type="protein sequence ID" value="MEQ2165472.1"/>
    <property type="molecule type" value="Genomic_DNA"/>
</dbReference>
<gene>
    <name evidence="2" type="ORF">GOODEAATRI_017195</name>
</gene>
<feature type="non-terminal residue" evidence="2">
    <location>
        <position position="1"/>
    </location>
</feature>
<reference evidence="2 3" key="1">
    <citation type="submission" date="2021-06" db="EMBL/GenBank/DDBJ databases">
        <authorList>
            <person name="Palmer J.M."/>
        </authorList>
    </citation>
    <scope>NUCLEOTIDE SEQUENCE [LARGE SCALE GENOMIC DNA]</scope>
    <source>
        <strain evidence="2 3">GA_2019</strain>
        <tissue evidence="2">Muscle</tissue>
    </source>
</reference>
<feature type="compositionally biased region" description="Acidic residues" evidence="1">
    <location>
        <begin position="30"/>
        <end position="42"/>
    </location>
</feature>
<dbReference type="Proteomes" id="UP001476798">
    <property type="component" value="Unassembled WGS sequence"/>
</dbReference>
<comment type="caution">
    <text evidence="2">The sequence shown here is derived from an EMBL/GenBank/DDBJ whole genome shotgun (WGS) entry which is preliminary data.</text>
</comment>
<protein>
    <submittedName>
        <fullName evidence="2">Uncharacterized protein</fullName>
    </submittedName>
</protein>
<organism evidence="2 3">
    <name type="scientific">Goodea atripinnis</name>
    <dbReference type="NCBI Taxonomy" id="208336"/>
    <lineage>
        <taxon>Eukaryota</taxon>
        <taxon>Metazoa</taxon>
        <taxon>Chordata</taxon>
        <taxon>Craniata</taxon>
        <taxon>Vertebrata</taxon>
        <taxon>Euteleostomi</taxon>
        <taxon>Actinopterygii</taxon>
        <taxon>Neopterygii</taxon>
        <taxon>Teleostei</taxon>
        <taxon>Neoteleostei</taxon>
        <taxon>Acanthomorphata</taxon>
        <taxon>Ovalentaria</taxon>
        <taxon>Atherinomorphae</taxon>
        <taxon>Cyprinodontiformes</taxon>
        <taxon>Goodeidae</taxon>
        <taxon>Goodea</taxon>
    </lineage>
</organism>